<dbReference type="OMA" id="FLGMSDN"/>
<name>A0A7R8UU21_HERIL</name>
<evidence type="ECO:0000256" key="8">
    <source>
        <dbReference type="ARBA" id="ARBA00048283"/>
    </source>
</evidence>
<evidence type="ECO:0000256" key="2">
    <source>
        <dbReference type="ARBA" id="ARBA00022801"/>
    </source>
</evidence>
<dbReference type="Gene3D" id="3.40.50.1820">
    <property type="entry name" value="alpha/beta hydrolase"/>
    <property type="match status" value="1"/>
</dbReference>
<dbReference type="PRINTS" id="PR00111">
    <property type="entry name" value="ABHYDROLASE"/>
</dbReference>
<proteinExistence type="inferred from homology"/>
<protein>
    <recommendedName>
        <fullName evidence="7">sn-1-specific diacylglycerol lipase ABHD11</fullName>
        <ecNumber evidence="3">3.1.1.116</ecNumber>
    </recommendedName>
    <alternativeName>
        <fullName evidence="4">Alpha/beta hydrolase domain-containing protein 11</fullName>
    </alternativeName>
</protein>
<gene>
    <name evidence="13" type="ORF">HERILL_LOCUS9745</name>
</gene>
<evidence type="ECO:0000256" key="4">
    <source>
        <dbReference type="ARBA" id="ARBA00042703"/>
    </source>
</evidence>
<dbReference type="EMBL" id="LR899012">
    <property type="protein sequence ID" value="CAD7087012.1"/>
    <property type="molecule type" value="Genomic_DNA"/>
</dbReference>
<dbReference type="GO" id="GO:0005739">
    <property type="term" value="C:mitochondrion"/>
    <property type="evidence" value="ECO:0007669"/>
    <property type="project" value="TreeGrafter"/>
</dbReference>
<evidence type="ECO:0000259" key="12">
    <source>
        <dbReference type="Pfam" id="PF00561"/>
    </source>
</evidence>
<comment type="catalytic activity">
    <reaction evidence="10">
        <text>1-octadecanoyl-2-(9Z-octadecenoyl)-sn-glycerol + H2O = 2-(9Z-octadecenoyl)-glycerol + octadecanoate + H(+)</text>
        <dbReference type="Rhea" id="RHEA:77103"/>
        <dbReference type="ChEBI" id="CHEBI:15377"/>
        <dbReference type="ChEBI" id="CHEBI:15378"/>
        <dbReference type="ChEBI" id="CHEBI:25629"/>
        <dbReference type="ChEBI" id="CHEBI:73990"/>
        <dbReference type="ChEBI" id="CHEBI:75468"/>
    </reaction>
</comment>
<dbReference type="FunCoup" id="A0A7R8UU21">
    <property type="interactions" value="1363"/>
</dbReference>
<comment type="catalytic activity">
    <reaction evidence="11">
        <text>1-octadecanoyl-2-(5Z,8Z,11Z,14Z-eicosatetraenoyl)-sn-glycerol + H2O = 2-(5Z,8Z,11Z,14Z-eicosatetraenoyl)-glycerol + octadecanoate + H(+)</text>
        <dbReference type="Rhea" id="RHEA:38507"/>
        <dbReference type="ChEBI" id="CHEBI:15377"/>
        <dbReference type="ChEBI" id="CHEBI:15378"/>
        <dbReference type="ChEBI" id="CHEBI:25629"/>
        <dbReference type="ChEBI" id="CHEBI:52392"/>
        <dbReference type="ChEBI" id="CHEBI:75728"/>
    </reaction>
</comment>
<dbReference type="AlphaFoldDB" id="A0A7R8UU21"/>
<evidence type="ECO:0000256" key="6">
    <source>
        <dbReference type="ARBA" id="ARBA00043742"/>
    </source>
</evidence>
<comment type="similarity">
    <text evidence="1">Belongs to the AB hydrolase superfamily.</text>
</comment>
<dbReference type="SUPFAM" id="SSF53474">
    <property type="entry name" value="alpha/beta-Hydrolases"/>
    <property type="match status" value="1"/>
</dbReference>
<dbReference type="EC" id="3.1.1.116" evidence="3"/>
<evidence type="ECO:0000256" key="10">
    <source>
        <dbReference type="ARBA" id="ARBA00048513"/>
    </source>
</evidence>
<dbReference type="PANTHER" id="PTHR46118">
    <property type="entry name" value="PROTEIN ABHD11"/>
    <property type="match status" value="1"/>
</dbReference>
<comment type="catalytic activity">
    <reaction evidence="8">
        <text>1-octadecanoyl-2-(4Z,7Z,10Z,13Z,16Z,19Z-docosahexaenoyl)-sn-glycerol + H2O = 2-(4Z,7Z,10Z,13Z,16Z,19Z-docosahexaenoyl)-glycerol + octadecanoate + H(+)</text>
        <dbReference type="Rhea" id="RHEA:77107"/>
        <dbReference type="ChEBI" id="CHEBI:15377"/>
        <dbReference type="ChEBI" id="CHEBI:15378"/>
        <dbReference type="ChEBI" id="CHEBI:25629"/>
        <dbReference type="ChEBI" id="CHEBI:77129"/>
        <dbReference type="ChEBI" id="CHEBI:186738"/>
    </reaction>
</comment>
<dbReference type="PANTHER" id="PTHR46118:SF4">
    <property type="entry name" value="PROTEIN ABHD11"/>
    <property type="match status" value="1"/>
</dbReference>
<dbReference type="InterPro" id="IPR029058">
    <property type="entry name" value="AB_hydrolase_fold"/>
</dbReference>
<evidence type="ECO:0000313" key="14">
    <source>
        <dbReference type="Proteomes" id="UP000594454"/>
    </source>
</evidence>
<dbReference type="OrthoDB" id="8119704at2759"/>
<dbReference type="Pfam" id="PF00561">
    <property type="entry name" value="Abhydrolase_1"/>
    <property type="match status" value="1"/>
</dbReference>
<keyword evidence="2" id="KW-0378">Hydrolase</keyword>
<dbReference type="Proteomes" id="UP000594454">
    <property type="component" value="Chromosome 4"/>
</dbReference>
<evidence type="ECO:0000256" key="7">
    <source>
        <dbReference type="ARBA" id="ARBA00044064"/>
    </source>
</evidence>
<dbReference type="InParanoid" id="A0A7R8UU21"/>
<keyword evidence="14" id="KW-1185">Reference proteome</keyword>
<evidence type="ECO:0000256" key="5">
    <source>
        <dbReference type="ARBA" id="ARBA00043667"/>
    </source>
</evidence>
<sequence length="310" mass="34506">MFRIFFCDKSSSITRQLIGAVKSRPPTCLLASSRNLSTVKLSYNVFGEPESDTPPVVIMHGLFGSKQNWRSISKALQAKSRPPRQIITLDARNHGDSPHSPEHTYSHLAADIAAFLKEMNIPKAIVIGHSMGGRTMMYLALKYPELVDRAVVVDISPKNEGRSFTGMANIFEAMQTIQVPPNLSMSQGRHQVKEHLQKAGIDAATIDFLLLNLRKSEEKGFYWVANVPALQKYFDNITQFPLDELNSATYGGPALFIAGRKSDFVSENHLPAIKALFPNAQLVWLDTGHLVQLEKPAEFISLVLDFINTK</sequence>
<dbReference type="GO" id="GO:0052689">
    <property type="term" value="F:carboxylic ester hydrolase activity"/>
    <property type="evidence" value="ECO:0007669"/>
    <property type="project" value="TreeGrafter"/>
</dbReference>
<comment type="catalytic activity">
    <reaction evidence="9">
        <text>1,2-didecanoylglycerol + H2O = decanoylglycerol + decanoate + H(+)</text>
        <dbReference type="Rhea" id="RHEA:48596"/>
        <dbReference type="ChEBI" id="CHEBI:11152"/>
        <dbReference type="ChEBI" id="CHEBI:15377"/>
        <dbReference type="ChEBI" id="CHEBI:15378"/>
        <dbReference type="ChEBI" id="CHEBI:27689"/>
        <dbReference type="ChEBI" id="CHEBI:90605"/>
    </reaction>
</comment>
<accession>A0A7R8UU21</accession>
<dbReference type="InterPro" id="IPR000073">
    <property type="entry name" value="AB_hydrolase_1"/>
</dbReference>
<comment type="catalytic activity">
    <reaction evidence="5">
        <text>a 1,2-diacyl-sn-glycerol + H2O = a 2-acylglycerol + a fatty acid + H(+)</text>
        <dbReference type="Rhea" id="RHEA:33275"/>
        <dbReference type="ChEBI" id="CHEBI:15377"/>
        <dbReference type="ChEBI" id="CHEBI:15378"/>
        <dbReference type="ChEBI" id="CHEBI:17389"/>
        <dbReference type="ChEBI" id="CHEBI:17815"/>
        <dbReference type="ChEBI" id="CHEBI:28868"/>
        <dbReference type="EC" id="3.1.1.116"/>
    </reaction>
</comment>
<evidence type="ECO:0000256" key="9">
    <source>
        <dbReference type="ARBA" id="ARBA00048504"/>
    </source>
</evidence>
<evidence type="ECO:0000256" key="3">
    <source>
        <dbReference type="ARBA" id="ARBA00026104"/>
    </source>
</evidence>
<evidence type="ECO:0000256" key="1">
    <source>
        <dbReference type="ARBA" id="ARBA00008645"/>
    </source>
</evidence>
<feature type="domain" description="AB hydrolase-1" evidence="12">
    <location>
        <begin position="54"/>
        <end position="296"/>
    </location>
</feature>
<reference evidence="13 14" key="1">
    <citation type="submission" date="2020-11" db="EMBL/GenBank/DDBJ databases">
        <authorList>
            <person name="Wallbank WR R."/>
            <person name="Pardo Diaz C."/>
            <person name="Kozak K."/>
            <person name="Martin S."/>
            <person name="Jiggins C."/>
            <person name="Moest M."/>
            <person name="Warren A I."/>
            <person name="Generalovic N T."/>
            <person name="Byers J.R.P. K."/>
            <person name="Montejo-Kovacevich G."/>
            <person name="Yen C E."/>
        </authorList>
    </citation>
    <scope>NUCLEOTIDE SEQUENCE [LARGE SCALE GENOMIC DNA]</scope>
</reference>
<organism evidence="13 14">
    <name type="scientific">Hermetia illucens</name>
    <name type="common">Black soldier fly</name>
    <dbReference type="NCBI Taxonomy" id="343691"/>
    <lineage>
        <taxon>Eukaryota</taxon>
        <taxon>Metazoa</taxon>
        <taxon>Ecdysozoa</taxon>
        <taxon>Arthropoda</taxon>
        <taxon>Hexapoda</taxon>
        <taxon>Insecta</taxon>
        <taxon>Pterygota</taxon>
        <taxon>Neoptera</taxon>
        <taxon>Endopterygota</taxon>
        <taxon>Diptera</taxon>
        <taxon>Brachycera</taxon>
        <taxon>Stratiomyomorpha</taxon>
        <taxon>Stratiomyidae</taxon>
        <taxon>Hermetiinae</taxon>
        <taxon>Hermetia</taxon>
    </lineage>
</organism>
<comment type="catalytic activity">
    <reaction evidence="6">
        <text>a 1,3-diacyl-sn-glycerol + H2O = a 1-acyl-sn-glycerol + a fatty acid + H(+)</text>
        <dbReference type="Rhea" id="RHEA:38503"/>
        <dbReference type="ChEBI" id="CHEBI:15377"/>
        <dbReference type="ChEBI" id="CHEBI:15378"/>
        <dbReference type="ChEBI" id="CHEBI:28868"/>
        <dbReference type="ChEBI" id="CHEBI:64683"/>
        <dbReference type="ChEBI" id="CHEBI:77272"/>
    </reaction>
</comment>
<evidence type="ECO:0000313" key="13">
    <source>
        <dbReference type="EMBL" id="CAD7087012.1"/>
    </source>
</evidence>
<evidence type="ECO:0000256" key="11">
    <source>
        <dbReference type="ARBA" id="ARBA00048919"/>
    </source>
</evidence>